<feature type="transmembrane region" description="Helical" evidence="5">
    <location>
        <begin position="331"/>
        <end position="351"/>
    </location>
</feature>
<keyword evidence="4 5" id="KW-0472">Membrane</keyword>
<feature type="transmembrane region" description="Helical" evidence="5">
    <location>
        <begin position="229"/>
        <end position="251"/>
    </location>
</feature>
<feature type="transmembrane region" description="Helical" evidence="5">
    <location>
        <begin position="6"/>
        <end position="27"/>
    </location>
</feature>
<name>A0ABD5VE19_9EURY</name>
<dbReference type="AlphaFoldDB" id="A0ABD5VE19"/>
<sequence length="559" mass="59050">MLSAAWLGPAFVVAVLLTLAGSLYAVARIDDPDGAWGHALRSRLVMGVPWGTLVTTALVLLAYLLVQDGFAQWRDPVTIPFRSWSWFYPTGVAFASFTHVGPGHLVGNLIGTLLFGSVAEYAYGHFPDRRGSQSFTSLTTNPFVRAFCFVPAAALVGGVALAAFGLGPVIGFSGVVFALAGFALVRYPMTTIVLALGGQSVASVFYSALQNPIVTAQVTPSPPSPPWWAGIAIQGHALGLLLGIVAAAVVFSRRSEGPSALRLYAGVLFFGVSKSLWAIYFIESSDRFVLFRAPGLVAVFVLAVLVAGAVASRGDGTANPLRLLEGTGSAWRTLALAGLVVTFAVVAGMALPTKLNTAQASSIPGENPVDVRDYTVTYAEGTEYSLVSAVDVPFVDLPTENVTASGVIVVSERRGVWYPAVSKGQLAFGGSRQVDVGGVTWRDSVWAIRRGWSANGGPTTYKVWLQRPNESANLAFVADAATADPVLDGKNVSVAATENGFAIVVSRNNETLARTTMPSEGGNATVAGISFERQGRHVYAVVNQTRVKVFTKEKYGRNR</sequence>
<organism evidence="7 8">
    <name type="scientific">Halorubellus litoreus</name>
    <dbReference type="NCBI Taxonomy" id="755308"/>
    <lineage>
        <taxon>Archaea</taxon>
        <taxon>Methanobacteriati</taxon>
        <taxon>Methanobacteriota</taxon>
        <taxon>Stenosarchaea group</taxon>
        <taxon>Halobacteria</taxon>
        <taxon>Halobacteriales</taxon>
        <taxon>Halorubellaceae</taxon>
        <taxon>Halorubellus</taxon>
    </lineage>
</organism>
<evidence type="ECO:0000313" key="7">
    <source>
        <dbReference type="EMBL" id="MFC6953610.1"/>
    </source>
</evidence>
<dbReference type="SUPFAM" id="SSF144091">
    <property type="entry name" value="Rhomboid-like"/>
    <property type="match status" value="1"/>
</dbReference>
<evidence type="ECO:0000256" key="2">
    <source>
        <dbReference type="ARBA" id="ARBA00022692"/>
    </source>
</evidence>
<evidence type="ECO:0000256" key="3">
    <source>
        <dbReference type="ARBA" id="ARBA00022989"/>
    </source>
</evidence>
<feature type="transmembrane region" description="Helical" evidence="5">
    <location>
        <begin position="288"/>
        <end position="310"/>
    </location>
</feature>
<dbReference type="Proteomes" id="UP001596395">
    <property type="component" value="Unassembled WGS sequence"/>
</dbReference>
<keyword evidence="2 5" id="KW-0812">Transmembrane</keyword>
<comment type="caution">
    <text evidence="7">The sequence shown here is derived from an EMBL/GenBank/DDBJ whole genome shotgun (WGS) entry which is preliminary data.</text>
</comment>
<evidence type="ECO:0000313" key="8">
    <source>
        <dbReference type="Proteomes" id="UP001596395"/>
    </source>
</evidence>
<feature type="transmembrane region" description="Helical" evidence="5">
    <location>
        <begin position="48"/>
        <end position="66"/>
    </location>
</feature>
<feature type="transmembrane region" description="Helical" evidence="5">
    <location>
        <begin position="263"/>
        <end position="282"/>
    </location>
</feature>
<dbReference type="InterPro" id="IPR022764">
    <property type="entry name" value="Peptidase_S54_rhomboid_dom"/>
</dbReference>
<feature type="transmembrane region" description="Helical" evidence="5">
    <location>
        <begin position="192"/>
        <end position="209"/>
    </location>
</feature>
<accession>A0ABD5VE19</accession>
<dbReference type="InterPro" id="IPR035952">
    <property type="entry name" value="Rhomboid-like_sf"/>
</dbReference>
<reference evidence="7 8" key="1">
    <citation type="journal article" date="2019" name="Int. J. Syst. Evol. Microbiol.">
        <title>The Global Catalogue of Microorganisms (GCM) 10K type strain sequencing project: providing services to taxonomists for standard genome sequencing and annotation.</title>
        <authorList>
            <consortium name="The Broad Institute Genomics Platform"/>
            <consortium name="The Broad Institute Genome Sequencing Center for Infectious Disease"/>
            <person name="Wu L."/>
            <person name="Ma J."/>
        </authorList>
    </citation>
    <scope>NUCLEOTIDE SEQUENCE [LARGE SCALE GENOMIC DNA]</scope>
    <source>
        <strain evidence="7 8">GX26</strain>
    </source>
</reference>
<feature type="transmembrane region" description="Helical" evidence="5">
    <location>
        <begin position="105"/>
        <end position="123"/>
    </location>
</feature>
<dbReference type="GO" id="GO:0006508">
    <property type="term" value="P:proteolysis"/>
    <property type="evidence" value="ECO:0007669"/>
    <property type="project" value="UniProtKB-KW"/>
</dbReference>
<dbReference type="RefSeq" id="WP_336350565.1">
    <property type="nucleotide sequence ID" value="NZ_JAZAQL010000002.1"/>
</dbReference>
<evidence type="ECO:0000256" key="5">
    <source>
        <dbReference type="SAM" id="Phobius"/>
    </source>
</evidence>
<protein>
    <submittedName>
        <fullName evidence="7">Rhomboid family intramembrane serine protease</fullName>
        <ecNumber evidence="7">3.4.21.-</ecNumber>
    </submittedName>
</protein>
<dbReference type="GO" id="GO:0008233">
    <property type="term" value="F:peptidase activity"/>
    <property type="evidence" value="ECO:0007669"/>
    <property type="project" value="UniProtKB-KW"/>
</dbReference>
<comment type="subcellular location">
    <subcellularLocation>
        <location evidence="1">Membrane</location>
        <topology evidence="1">Multi-pass membrane protein</topology>
    </subcellularLocation>
</comment>
<evidence type="ECO:0000256" key="1">
    <source>
        <dbReference type="ARBA" id="ARBA00004141"/>
    </source>
</evidence>
<proteinExistence type="predicted"/>
<keyword evidence="3 5" id="KW-1133">Transmembrane helix</keyword>
<evidence type="ECO:0000259" key="6">
    <source>
        <dbReference type="Pfam" id="PF01694"/>
    </source>
</evidence>
<evidence type="ECO:0000256" key="4">
    <source>
        <dbReference type="ARBA" id="ARBA00023136"/>
    </source>
</evidence>
<dbReference type="Pfam" id="PF01694">
    <property type="entry name" value="Rhomboid"/>
    <property type="match status" value="1"/>
</dbReference>
<feature type="transmembrane region" description="Helical" evidence="5">
    <location>
        <begin position="143"/>
        <end position="163"/>
    </location>
</feature>
<keyword evidence="7" id="KW-0645">Protease</keyword>
<dbReference type="GO" id="GO:0016020">
    <property type="term" value="C:membrane"/>
    <property type="evidence" value="ECO:0007669"/>
    <property type="project" value="UniProtKB-SubCell"/>
</dbReference>
<feature type="domain" description="Peptidase S54 rhomboid" evidence="6">
    <location>
        <begin position="93"/>
        <end position="252"/>
    </location>
</feature>
<gene>
    <name evidence="7" type="ORF">ACFQGB_12120</name>
</gene>
<keyword evidence="7" id="KW-0378">Hydrolase</keyword>
<keyword evidence="8" id="KW-1185">Reference proteome</keyword>
<dbReference type="EMBL" id="JBHSXN010000002">
    <property type="protein sequence ID" value="MFC6953610.1"/>
    <property type="molecule type" value="Genomic_DNA"/>
</dbReference>
<dbReference type="Gene3D" id="1.20.1540.10">
    <property type="entry name" value="Rhomboid-like"/>
    <property type="match status" value="1"/>
</dbReference>
<dbReference type="EC" id="3.4.21.-" evidence="7"/>